<dbReference type="InterPro" id="IPR038396">
    <property type="entry name" value="SpoIIAA-like_sf"/>
</dbReference>
<dbReference type="EMBL" id="JASTZU010000063">
    <property type="protein sequence ID" value="MDL4843180.1"/>
    <property type="molecule type" value="Genomic_DNA"/>
</dbReference>
<dbReference type="Pfam" id="PF11964">
    <property type="entry name" value="SpoIIAA-like"/>
    <property type="match status" value="1"/>
</dbReference>
<organism evidence="1 2">
    <name type="scientific">Aquibacillus rhizosphaerae</name>
    <dbReference type="NCBI Taxonomy" id="3051431"/>
    <lineage>
        <taxon>Bacteria</taxon>
        <taxon>Bacillati</taxon>
        <taxon>Bacillota</taxon>
        <taxon>Bacilli</taxon>
        <taxon>Bacillales</taxon>
        <taxon>Bacillaceae</taxon>
        <taxon>Aquibacillus</taxon>
    </lineage>
</organism>
<proteinExistence type="predicted"/>
<dbReference type="SUPFAM" id="SSF52091">
    <property type="entry name" value="SpoIIaa-like"/>
    <property type="match status" value="1"/>
</dbReference>
<dbReference type="Gene3D" id="3.40.50.10600">
    <property type="entry name" value="SpoIIaa-like domains"/>
    <property type="match status" value="1"/>
</dbReference>
<gene>
    <name evidence="1" type="ORF">QQS35_22335</name>
</gene>
<sequence length="119" mass="13760">MITLRTNNLESVVEVHVEGKITETDMIEFKEYFKLKNAADGKVNLLLMIKDLKGYSVQSLIEDLKFDAKHWNDVNKLAVISDKKWMELVTKVSSFLPNMNAKHFNLTERDDAIDWLTVS</sequence>
<dbReference type="InterPro" id="IPR036513">
    <property type="entry name" value="STAS_dom_sf"/>
</dbReference>
<reference evidence="1 2" key="1">
    <citation type="submission" date="2023-06" db="EMBL/GenBank/DDBJ databases">
        <title>Aquibacillus rhizosphaerae LR5S19.</title>
        <authorList>
            <person name="Sun J.-Q."/>
        </authorList>
    </citation>
    <scope>NUCLEOTIDE SEQUENCE [LARGE SCALE GENOMIC DNA]</scope>
    <source>
        <strain evidence="1 2">LR5S19</strain>
    </source>
</reference>
<dbReference type="RefSeq" id="WP_285934477.1">
    <property type="nucleotide sequence ID" value="NZ_JASTZU010000063.1"/>
</dbReference>
<name>A0ABT7LBE0_9BACI</name>
<dbReference type="InterPro" id="IPR021866">
    <property type="entry name" value="SpoIIAA-like"/>
</dbReference>
<accession>A0ABT7LBE0</accession>
<evidence type="ECO:0000313" key="1">
    <source>
        <dbReference type="EMBL" id="MDL4843180.1"/>
    </source>
</evidence>
<dbReference type="Proteomes" id="UP001235343">
    <property type="component" value="Unassembled WGS sequence"/>
</dbReference>
<evidence type="ECO:0000313" key="2">
    <source>
        <dbReference type="Proteomes" id="UP001235343"/>
    </source>
</evidence>
<comment type="caution">
    <text evidence="1">The sequence shown here is derived from an EMBL/GenBank/DDBJ whole genome shotgun (WGS) entry which is preliminary data.</text>
</comment>
<keyword evidence="2" id="KW-1185">Reference proteome</keyword>
<protein>
    <submittedName>
        <fullName evidence="1">STAS/SEC14 domain-containing protein</fullName>
    </submittedName>
</protein>